<protein>
    <submittedName>
        <fullName evidence="1">Uncharacterized protein</fullName>
    </submittedName>
</protein>
<reference evidence="1 2" key="2">
    <citation type="journal article" date="2011" name="J. Bacteriol.">
        <title>Complete genome sequences for the anaerobic, extremely thermophilic plant biomass-degrading bacteria Caldicellulosiruptor hydrothermalis, Caldicellulosiruptor kristjanssonii, Caldicellulosiruptor kronotskyensis, Caldicellulosiruptor owensenis, and Caldicellulosiruptor lactoaceticus.</title>
        <authorList>
            <person name="Blumer-Schuette S.E."/>
            <person name="Ozdemir I."/>
            <person name="Mistry D."/>
            <person name="Lucas S."/>
            <person name="Lapidus A."/>
            <person name="Cheng J.F."/>
            <person name="Goodwin L.A."/>
            <person name="Pitluck S."/>
            <person name="Land M.L."/>
            <person name="Hauser L.J."/>
            <person name="Woyke T."/>
            <person name="Mikhailova N."/>
            <person name="Pati A."/>
            <person name="Kyrpides N.C."/>
            <person name="Ivanova N."/>
            <person name="Detter J.C."/>
            <person name="Walston-Davenport K."/>
            <person name="Han S."/>
            <person name="Adams M.W."/>
            <person name="Kelly R.M."/>
        </authorList>
    </citation>
    <scope>NUCLEOTIDE SEQUENCE [LARGE SCALE GENOMIC DNA]</scope>
    <source>
        <strain evidence="2">DSM 18902 / VKM B-2412 / 2002</strain>
    </source>
</reference>
<accession>E4SEQ2</accession>
<dbReference type="Pfam" id="PF20457">
    <property type="entry name" value="DUF6710"/>
    <property type="match status" value="1"/>
</dbReference>
<dbReference type="PATRIC" id="fig|632348.3.peg.687"/>
<name>E4SEQ2_CALK2</name>
<dbReference type="Proteomes" id="UP000006835">
    <property type="component" value="Chromosome"/>
</dbReference>
<gene>
    <name evidence="1" type="ordered locus">Calkro_0645</name>
</gene>
<organism evidence="1 2">
    <name type="scientific">Caldicellulosiruptor kronotskyensis (strain DSM 18902 / VKM B-2412 / 2002)</name>
    <dbReference type="NCBI Taxonomy" id="632348"/>
    <lineage>
        <taxon>Bacteria</taxon>
        <taxon>Bacillati</taxon>
        <taxon>Bacillota</taxon>
        <taxon>Bacillota incertae sedis</taxon>
        <taxon>Caldicellulosiruptorales</taxon>
        <taxon>Caldicellulosiruptoraceae</taxon>
        <taxon>Caldicellulosiruptor</taxon>
    </lineage>
</organism>
<keyword evidence="2" id="KW-1185">Reference proteome</keyword>
<reference key="1">
    <citation type="submission" date="2010-11" db="EMBL/GenBank/DDBJ databases">
        <title>Complete sequence of Caldicellulosiruptor kronotskyensis 2002.</title>
        <authorList>
            <consortium name="US DOE Joint Genome Institute"/>
            <person name="Lucas S."/>
            <person name="Copeland A."/>
            <person name="Lapidus A."/>
            <person name="Cheng J.-F."/>
            <person name="Bruce D."/>
            <person name="Goodwin L."/>
            <person name="Pitluck S."/>
            <person name="Davenport K."/>
            <person name="Detter J.C."/>
            <person name="Han C."/>
            <person name="Tapia R."/>
            <person name="Land M."/>
            <person name="Hauser L."/>
            <person name="Jeffries C."/>
            <person name="Kyrpides N."/>
            <person name="Ivanova N."/>
            <person name="Mikhailova N."/>
            <person name="Blumer-Schuette S.E."/>
            <person name="Kelly R.M."/>
            <person name="Woyke T."/>
        </authorList>
    </citation>
    <scope>NUCLEOTIDE SEQUENCE</scope>
    <source>
        <strain>2002</strain>
    </source>
</reference>
<dbReference type="AlphaFoldDB" id="E4SEQ2"/>
<dbReference type="EMBL" id="CP002330">
    <property type="protein sequence ID" value="ADQ45539.1"/>
    <property type="molecule type" value="Genomic_DNA"/>
</dbReference>
<dbReference type="HOGENOM" id="CLU_1275744_0_0_9"/>
<dbReference type="OrthoDB" id="1777863at2"/>
<evidence type="ECO:0000313" key="1">
    <source>
        <dbReference type="EMBL" id="ADQ45539.1"/>
    </source>
</evidence>
<dbReference type="RefSeq" id="WP_013429688.1">
    <property type="nucleotide sequence ID" value="NC_014720.1"/>
</dbReference>
<evidence type="ECO:0000313" key="2">
    <source>
        <dbReference type="Proteomes" id="UP000006835"/>
    </source>
</evidence>
<dbReference type="InterPro" id="IPR046556">
    <property type="entry name" value="DUF6710"/>
</dbReference>
<proteinExistence type="predicted"/>
<sequence length="218" mass="25734">MFKKFLKKKTNVFVVDPKREFTFAIDFIQKAIEDEDKENKAKILSFVEGLVKEDLRSDILTKIIYNPNNMLNRTSWFPLGYLDYDISQVPIIKVDLSTTCVIAYPWNSERYKKMIKTLSKEDFKYYKINHFAEYYVPLDICFVTNGHHSIAAGCGYKKGWIEAKEIDITPLFEKIYTDGQNWYESATGKLIFDVPDFRIALLFEIAKMKYELQKNFQF</sequence>
<dbReference type="KEGG" id="ckn:Calkro_0645"/>